<dbReference type="Pfam" id="PF09523">
    <property type="entry name" value="DUF2390"/>
    <property type="match status" value="1"/>
</dbReference>
<dbReference type="Proteomes" id="UP000029719">
    <property type="component" value="Unassembled WGS sequence"/>
</dbReference>
<evidence type="ECO:0000313" key="2">
    <source>
        <dbReference type="Proteomes" id="UP000029719"/>
    </source>
</evidence>
<dbReference type="EMBL" id="JRMB01000002">
    <property type="protein sequence ID" value="KGF64162.1"/>
    <property type="molecule type" value="Genomic_DNA"/>
</dbReference>
<dbReference type="AlphaFoldDB" id="A0A9X0EDZ5"/>
<comment type="caution">
    <text evidence="1">The sequence shown here is derived from an EMBL/GenBank/DDBJ whole genome shotgun (WGS) entry which is preliminary data.</text>
</comment>
<proteinExistence type="predicted"/>
<evidence type="ECO:0008006" key="3">
    <source>
        <dbReference type="Google" id="ProtNLM"/>
    </source>
</evidence>
<evidence type="ECO:0000313" key="1">
    <source>
        <dbReference type="EMBL" id="KGF64162.1"/>
    </source>
</evidence>
<dbReference type="NCBIfam" id="TIGR02444">
    <property type="entry name" value="TIGR02444 family protein"/>
    <property type="match status" value="1"/>
</dbReference>
<protein>
    <recommendedName>
        <fullName evidence="3">TIGR02444 family protein</fullName>
    </recommendedName>
</protein>
<gene>
    <name evidence="1" type="ORF">LT42_20035</name>
</gene>
<dbReference type="InterPro" id="IPR012659">
    <property type="entry name" value="CHP02444"/>
</dbReference>
<name>A0A9X0EDZ5_9PSED</name>
<sequence length="155" mass="17250">MLADLWSFTLDFYARPGVEQACLSLQADGANVCALLCGVWMDRRGVLFDPQGAQQIGQLADPWHEQVVGPIRDVRTRWKEAATADEELTALRDRLKTLELDAERELLVRLQRLTRDWPEREAPPSSEWLEALAGAAAKASPDALQVLLRAGTEIA</sequence>
<accession>A0A9X0EDZ5</accession>
<organism evidence="1 2">
    <name type="scientific">Pseudomonas lutea</name>
    <dbReference type="NCBI Taxonomy" id="243924"/>
    <lineage>
        <taxon>Bacteria</taxon>
        <taxon>Pseudomonadati</taxon>
        <taxon>Pseudomonadota</taxon>
        <taxon>Gammaproteobacteria</taxon>
        <taxon>Pseudomonadales</taxon>
        <taxon>Pseudomonadaceae</taxon>
        <taxon>Pseudomonas</taxon>
    </lineage>
</organism>
<dbReference type="RefSeq" id="WP_037016554.1">
    <property type="nucleotide sequence ID" value="NZ_JRMB01000002.1"/>
</dbReference>
<reference evidence="1 2" key="1">
    <citation type="submission" date="2014-09" db="EMBL/GenBank/DDBJ databases">
        <title>Genome sequence of Pseudomonas lutea strain DSM 17257T.</title>
        <authorList>
            <person name="Kwak Y."/>
            <person name="Shin J.-H."/>
        </authorList>
    </citation>
    <scope>NUCLEOTIDE SEQUENCE [LARGE SCALE GENOMIC DNA]</scope>
    <source>
        <strain evidence="1 2">DSM 17257</strain>
    </source>
</reference>
<dbReference type="OrthoDB" id="5795846at2"/>